<reference evidence="1 2" key="1">
    <citation type="journal article" date="2019" name="Int. J. Syst. Evol. Microbiol.">
        <title>Lactobacillus salitolerans sp. nov., a novel lactic acid bacterium isolated from spent mushroom substrates.</title>
        <authorList>
            <person name="Tohno M."/>
            <person name="Tanizawa Y."/>
            <person name="Kojima Y."/>
            <person name="Sakamoto M."/>
            <person name="Nakamura Y."/>
            <person name="Ohkuma M."/>
            <person name="Kobayashi H."/>
        </authorList>
    </citation>
    <scope>NUCLEOTIDE SEQUENCE [LARGE SCALE GENOMIC DNA]</scope>
    <source>
        <strain evidence="1 2">YK43</strain>
    </source>
</reference>
<evidence type="ECO:0000313" key="2">
    <source>
        <dbReference type="Proteomes" id="UP000286848"/>
    </source>
</evidence>
<organism evidence="1 2">
    <name type="scientific">Ligilactobacillus salitolerans</name>
    <dbReference type="NCBI Taxonomy" id="1808352"/>
    <lineage>
        <taxon>Bacteria</taxon>
        <taxon>Bacillati</taxon>
        <taxon>Bacillota</taxon>
        <taxon>Bacilli</taxon>
        <taxon>Lactobacillales</taxon>
        <taxon>Lactobacillaceae</taxon>
        <taxon>Ligilactobacillus</taxon>
    </lineage>
</organism>
<protein>
    <recommendedName>
        <fullName evidence="3">Fungal lipase-like domain-containing protein</fullName>
    </recommendedName>
</protein>
<proteinExistence type="predicted"/>
<evidence type="ECO:0000313" key="1">
    <source>
        <dbReference type="EMBL" id="GBG95166.1"/>
    </source>
</evidence>
<dbReference type="OrthoDB" id="2365336at2"/>
<comment type="caution">
    <text evidence="1">The sequence shown here is derived from an EMBL/GenBank/DDBJ whole genome shotgun (WGS) entry which is preliminary data.</text>
</comment>
<dbReference type="Proteomes" id="UP000286848">
    <property type="component" value="Unassembled WGS sequence"/>
</dbReference>
<sequence length="435" mass="48864">MTWEQLSEKERIYFANNEYHDYKENDVVNIKGKGKVGYVSKKINDLDTGEQAYIITSENPKAPNYDPKKVKNVTILYRGSSGLNHIAEKNSLGHDARKDWTQNDIPAAFNILNNVQPASTLRKFSQATSGGFPLSSYNTAIKMLNRPTPQMRASAHTLSRAMKVYCNAQFDIYGHSLGSMNGQYALAATTEKQAKRVRAAYLYEGPNTYALLNKQEKKRADQLKERVFNYIDPKDKITLASLDYRQTQKSVGTVIRVDSMKVTGGSLLDNLTSQHMWGGYQFDSDGGLKVVHQIKGKKASSVGESQASGFVVAEKIALQKDSVDAAIASLKASEEPLKNIKKINNQIYPDMQKRFQQIIDDACDLPYITPKDVAEVVERHHLEPKYHVDLDKIEASNQLVDQNLARIDNLIKGLKQAAEHIEQDDKDWAVKFTAE</sequence>
<keyword evidence="2" id="KW-1185">Reference proteome</keyword>
<dbReference type="EMBL" id="BFFP01000027">
    <property type="protein sequence ID" value="GBG95166.1"/>
    <property type="molecule type" value="Genomic_DNA"/>
</dbReference>
<dbReference type="Gene3D" id="3.40.50.1820">
    <property type="entry name" value="alpha/beta hydrolase"/>
    <property type="match status" value="1"/>
</dbReference>
<dbReference type="AlphaFoldDB" id="A0A401IUH4"/>
<name>A0A401IUH4_9LACO</name>
<gene>
    <name evidence="1" type="ORF">LFYK43_16250</name>
</gene>
<evidence type="ECO:0008006" key="3">
    <source>
        <dbReference type="Google" id="ProtNLM"/>
    </source>
</evidence>
<accession>A0A401IUH4</accession>
<dbReference type="RefSeq" id="WP_124977250.1">
    <property type="nucleotide sequence ID" value="NZ_BFFP01000027.1"/>
</dbReference>
<dbReference type="InterPro" id="IPR029058">
    <property type="entry name" value="AB_hydrolase_fold"/>
</dbReference>
<dbReference type="SUPFAM" id="SSF53474">
    <property type="entry name" value="alpha/beta-Hydrolases"/>
    <property type="match status" value="1"/>
</dbReference>